<keyword evidence="3" id="KW-1185">Reference proteome</keyword>
<sequence length="54" mass="6147">MVWAPESATRSSWLSPFLAKRPMSSSMVELERGRLNFTQAAWETLLSLLPFFTA</sequence>
<organism evidence="2 3">
    <name type="scientific">Spirodela intermedia</name>
    <name type="common">Intermediate duckweed</name>
    <dbReference type="NCBI Taxonomy" id="51605"/>
    <lineage>
        <taxon>Eukaryota</taxon>
        <taxon>Viridiplantae</taxon>
        <taxon>Streptophyta</taxon>
        <taxon>Embryophyta</taxon>
        <taxon>Tracheophyta</taxon>
        <taxon>Spermatophyta</taxon>
        <taxon>Magnoliopsida</taxon>
        <taxon>Liliopsida</taxon>
        <taxon>Araceae</taxon>
        <taxon>Lemnoideae</taxon>
        <taxon>Spirodela</taxon>
    </lineage>
</organism>
<dbReference type="Proteomes" id="UP000663760">
    <property type="component" value="Chromosome 6"/>
</dbReference>
<accession>A0A7I8KK15</accession>
<protein>
    <submittedName>
        <fullName evidence="2">Uncharacterized protein</fullName>
    </submittedName>
</protein>
<evidence type="ECO:0000313" key="1">
    <source>
        <dbReference type="EMBL" id="CAA2621371.1"/>
    </source>
</evidence>
<evidence type="ECO:0000313" key="3">
    <source>
        <dbReference type="Proteomes" id="UP000663760"/>
    </source>
</evidence>
<proteinExistence type="predicted"/>
<dbReference type="EMBL" id="LR746269">
    <property type="protein sequence ID" value="CAA7397438.1"/>
    <property type="molecule type" value="Genomic_DNA"/>
</dbReference>
<dbReference type="AlphaFoldDB" id="A0A7I8KK15"/>
<dbReference type="EMBL" id="LR743593">
    <property type="protein sequence ID" value="CAA2621371.1"/>
    <property type="molecule type" value="Genomic_DNA"/>
</dbReference>
<gene>
    <name evidence="1" type="ORF">SI7747_06007476</name>
    <name evidence="2" type="ORF">SI8410_06008103</name>
</gene>
<name>A0A7I8KK15_SPIIN</name>
<evidence type="ECO:0000313" key="2">
    <source>
        <dbReference type="EMBL" id="CAA7397438.1"/>
    </source>
</evidence>
<reference evidence="2" key="1">
    <citation type="submission" date="2020-02" db="EMBL/GenBank/DDBJ databases">
        <authorList>
            <person name="Scholz U."/>
            <person name="Mascher M."/>
            <person name="Fiebig A."/>
        </authorList>
    </citation>
    <scope>NUCLEOTIDE SEQUENCE</scope>
</reference>